<dbReference type="AlphaFoldDB" id="A0AAV9V3A3"/>
<name>A0AAV9V3A3_9PEZI</name>
<feature type="region of interest" description="Disordered" evidence="1">
    <location>
        <begin position="311"/>
        <end position="332"/>
    </location>
</feature>
<keyword evidence="4" id="KW-1185">Reference proteome</keyword>
<dbReference type="EMBL" id="JAVHNS010000005">
    <property type="protein sequence ID" value="KAK6354306.1"/>
    <property type="molecule type" value="Genomic_DNA"/>
</dbReference>
<proteinExistence type="predicted"/>
<gene>
    <name evidence="3" type="ORF">TWF730_008716</name>
</gene>
<evidence type="ECO:0000313" key="3">
    <source>
        <dbReference type="EMBL" id="KAK6354306.1"/>
    </source>
</evidence>
<feature type="signal peptide" evidence="2">
    <location>
        <begin position="1"/>
        <end position="20"/>
    </location>
</feature>
<protein>
    <submittedName>
        <fullName evidence="3">Uncharacterized protein</fullName>
    </submittedName>
</protein>
<comment type="caution">
    <text evidence="3">The sequence shown here is derived from an EMBL/GenBank/DDBJ whole genome shotgun (WGS) entry which is preliminary data.</text>
</comment>
<organism evidence="3 4">
    <name type="scientific">Orbilia blumenaviensis</name>
    <dbReference type="NCBI Taxonomy" id="1796055"/>
    <lineage>
        <taxon>Eukaryota</taxon>
        <taxon>Fungi</taxon>
        <taxon>Dikarya</taxon>
        <taxon>Ascomycota</taxon>
        <taxon>Pezizomycotina</taxon>
        <taxon>Orbiliomycetes</taxon>
        <taxon>Orbiliales</taxon>
        <taxon>Orbiliaceae</taxon>
        <taxon>Orbilia</taxon>
    </lineage>
</organism>
<reference evidence="3 4" key="1">
    <citation type="submission" date="2019-10" db="EMBL/GenBank/DDBJ databases">
        <authorList>
            <person name="Palmer J.M."/>
        </authorList>
    </citation>
    <scope>NUCLEOTIDE SEQUENCE [LARGE SCALE GENOMIC DNA]</scope>
    <source>
        <strain evidence="3 4">TWF730</strain>
    </source>
</reference>
<evidence type="ECO:0000256" key="2">
    <source>
        <dbReference type="SAM" id="SignalP"/>
    </source>
</evidence>
<feature type="chain" id="PRO_5043877780" evidence="2">
    <location>
        <begin position="21"/>
        <end position="332"/>
    </location>
</feature>
<sequence length="332" mass="38069">MHINKFLWIALLSLPELCWVRCSTEVVTSSTNTPEFSLPLPSASTATIAKADKKVTIRSLEDVVRHPEITKLFRPDDGFEKRDKDFASSFQIPRAIEPNVFYRWEVICPDYLVVLDMNPDPDAYNEINGHRRPSFSGMTQLARRDALRGKLRRCEVGCRCNEHGTIVTGPPTTVRHFSCVRSTYPLKCMHWWNCRCEIKMEQPEVEPGNTVNEYYRALNNVPDHIKLQFPDYEWKISDRFTMSWKSADGRSGGNTNDNERYLVADEKEPYYLEGPTQRNILALDRAGRIVLDGIFAGSASGKLEMFKREIPGEMGPKDNGHNARIDRNLHDT</sequence>
<accession>A0AAV9V3A3</accession>
<dbReference type="Proteomes" id="UP001373714">
    <property type="component" value="Unassembled WGS sequence"/>
</dbReference>
<keyword evidence="2" id="KW-0732">Signal</keyword>
<evidence type="ECO:0000256" key="1">
    <source>
        <dbReference type="SAM" id="MobiDB-lite"/>
    </source>
</evidence>
<evidence type="ECO:0000313" key="4">
    <source>
        <dbReference type="Proteomes" id="UP001373714"/>
    </source>
</evidence>